<accession>A0ABD1T2W5</accession>
<comment type="caution">
    <text evidence="1">The sequence shown here is derived from an EMBL/GenBank/DDBJ whole genome shotgun (WGS) entry which is preliminary data.</text>
</comment>
<evidence type="ECO:0000313" key="2">
    <source>
        <dbReference type="Proteomes" id="UP001604277"/>
    </source>
</evidence>
<dbReference type="EMBL" id="JBFOLJ010000009">
    <property type="protein sequence ID" value="KAL2507064.1"/>
    <property type="molecule type" value="Genomic_DNA"/>
</dbReference>
<organism evidence="1 2">
    <name type="scientific">Forsythia ovata</name>
    <dbReference type="NCBI Taxonomy" id="205694"/>
    <lineage>
        <taxon>Eukaryota</taxon>
        <taxon>Viridiplantae</taxon>
        <taxon>Streptophyta</taxon>
        <taxon>Embryophyta</taxon>
        <taxon>Tracheophyta</taxon>
        <taxon>Spermatophyta</taxon>
        <taxon>Magnoliopsida</taxon>
        <taxon>eudicotyledons</taxon>
        <taxon>Gunneridae</taxon>
        <taxon>Pentapetalae</taxon>
        <taxon>asterids</taxon>
        <taxon>lamiids</taxon>
        <taxon>Lamiales</taxon>
        <taxon>Oleaceae</taxon>
        <taxon>Forsythieae</taxon>
        <taxon>Forsythia</taxon>
    </lineage>
</organism>
<keyword evidence="2" id="KW-1185">Reference proteome</keyword>
<gene>
    <name evidence="1" type="ORF">Fot_30711</name>
</gene>
<dbReference type="AlphaFoldDB" id="A0ABD1T2W5"/>
<protein>
    <submittedName>
        <fullName evidence="1">Uncharacterized protein</fullName>
    </submittedName>
</protein>
<sequence>MEKLLYTLGALSCMKDTYICYFLQEVKKVEEKSNFAGLKRGPLGLEIYVLDSQKFGHNRGNVDAILWWLKSREKIRVLGAERETFGDWNLIIFMAKKTDGGRT</sequence>
<reference evidence="2" key="1">
    <citation type="submission" date="2024-07" db="EMBL/GenBank/DDBJ databases">
        <title>Two chromosome-level genome assemblies of Korean endemic species Abeliophyllum distichum and Forsythia ovata (Oleaceae).</title>
        <authorList>
            <person name="Jang H."/>
        </authorList>
    </citation>
    <scope>NUCLEOTIDE SEQUENCE [LARGE SCALE GENOMIC DNA]</scope>
</reference>
<proteinExistence type="predicted"/>
<name>A0ABD1T2W5_9LAMI</name>
<dbReference type="Proteomes" id="UP001604277">
    <property type="component" value="Unassembled WGS sequence"/>
</dbReference>
<evidence type="ECO:0000313" key="1">
    <source>
        <dbReference type="EMBL" id="KAL2507064.1"/>
    </source>
</evidence>